<dbReference type="EMBL" id="CP030750">
    <property type="protein sequence ID" value="AXA25263.1"/>
    <property type="molecule type" value="Genomic_DNA"/>
</dbReference>
<dbReference type="AlphaFoldDB" id="A0AAD0L6G6"/>
<sequence length="92" mass="10507">MYIQDGQCIEIDFCRSGLVSRKGRAAAPDMLYLHRASVAQWKAEQVAKRPKRAKRVINPRKRHRAAWHGLRPCARDKSRRRTAALTGIGLDL</sequence>
<reference evidence="1 2" key="1">
    <citation type="submission" date="2018-06" db="EMBL/GenBank/DDBJ databases">
        <title>The genome of Pseudomonas putida NX-1, a lignin degrader.</title>
        <authorList>
            <person name="Xu Z."/>
        </authorList>
    </citation>
    <scope>NUCLEOTIDE SEQUENCE [LARGE SCALE GENOMIC DNA]</scope>
    <source>
        <strain evidence="1 2">NX-1</strain>
    </source>
</reference>
<evidence type="ECO:0000313" key="1">
    <source>
        <dbReference type="EMBL" id="AXA25263.1"/>
    </source>
</evidence>
<gene>
    <name evidence="1" type="ORF">C1S65_14465</name>
</gene>
<evidence type="ECO:0000313" key="2">
    <source>
        <dbReference type="Proteomes" id="UP000251617"/>
    </source>
</evidence>
<proteinExistence type="predicted"/>
<accession>A0AAD0L6G6</accession>
<dbReference type="Proteomes" id="UP000251617">
    <property type="component" value="Chromosome"/>
</dbReference>
<organism evidence="1 2">
    <name type="scientific">Pseudomonas putida</name>
    <name type="common">Arthrobacter siderocapsulatus</name>
    <dbReference type="NCBI Taxonomy" id="303"/>
    <lineage>
        <taxon>Bacteria</taxon>
        <taxon>Pseudomonadati</taxon>
        <taxon>Pseudomonadota</taxon>
        <taxon>Gammaproteobacteria</taxon>
        <taxon>Pseudomonadales</taxon>
        <taxon>Pseudomonadaceae</taxon>
        <taxon>Pseudomonas</taxon>
    </lineage>
</organism>
<name>A0AAD0L6G6_PSEPU</name>
<protein>
    <submittedName>
        <fullName evidence="1">Uncharacterized protein</fullName>
    </submittedName>
</protein>